<comment type="caution">
    <text evidence="1">The sequence shown here is derived from an EMBL/GenBank/DDBJ whole genome shotgun (WGS) entry which is preliminary data.</text>
</comment>
<proteinExistence type="predicted"/>
<dbReference type="Proteomes" id="UP001162162">
    <property type="component" value="Unassembled WGS sequence"/>
</dbReference>
<name>A0AAV8XVG9_9CUCU</name>
<sequence>MDWYRHKILDTGLQKNQNMLLIVLYLHGVKLANNHILESWTYQVLKFLMDGHKNTLHVDRRARRDRSTMVATKLAYYE</sequence>
<dbReference type="AlphaFoldDB" id="A0AAV8XVG9"/>
<gene>
    <name evidence="1" type="ORF">NQ318_009159</name>
</gene>
<keyword evidence="2" id="KW-1185">Reference proteome</keyword>
<organism evidence="1 2">
    <name type="scientific">Aromia moschata</name>
    <dbReference type="NCBI Taxonomy" id="1265417"/>
    <lineage>
        <taxon>Eukaryota</taxon>
        <taxon>Metazoa</taxon>
        <taxon>Ecdysozoa</taxon>
        <taxon>Arthropoda</taxon>
        <taxon>Hexapoda</taxon>
        <taxon>Insecta</taxon>
        <taxon>Pterygota</taxon>
        <taxon>Neoptera</taxon>
        <taxon>Endopterygota</taxon>
        <taxon>Coleoptera</taxon>
        <taxon>Polyphaga</taxon>
        <taxon>Cucujiformia</taxon>
        <taxon>Chrysomeloidea</taxon>
        <taxon>Cerambycidae</taxon>
        <taxon>Cerambycinae</taxon>
        <taxon>Callichromatini</taxon>
        <taxon>Aromia</taxon>
    </lineage>
</organism>
<evidence type="ECO:0000313" key="2">
    <source>
        <dbReference type="Proteomes" id="UP001162162"/>
    </source>
</evidence>
<reference evidence="1" key="1">
    <citation type="journal article" date="2023" name="Insect Mol. Biol.">
        <title>Genome sequencing provides insights into the evolution of gene families encoding plant cell wall-degrading enzymes in longhorned beetles.</title>
        <authorList>
            <person name="Shin N.R."/>
            <person name="Okamura Y."/>
            <person name="Kirsch R."/>
            <person name="Pauchet Y."/>
        </authorList>
    </citation>
    <scope>NUCLEOTIDE SEQUENCE</scope>
    <source>
        <strain evidence="1">AMC_N1</strain>
    </source>
</reference>
<dbReference type="EMBL" id="JAPWTK010000302">
    <property type="protein sequence ID" value="KAJ8943085.1"/>
    <property type="molecule type" value="Genomic_DNA"/>
</dbReference>
<evidence type="ECO:0000313" key="1">
    <source>
        <dbReference type="EMBL" id="KAJ8943085.1"/>
    </source>
</evidence>
<protein>
    <submittedName>
        <fullName evidence="1">Uncharacterized protein</fullName>
    </submittedName>
</protein>
<accession>A0AAV8XVG9</accession>